<evidence type="ECO:0000313" key="2">
    <source>
        <dbReference type="EMBL" id="CAA9542548.1"/>
    </source>
</evidence>
<evidence type="ECO:0000256" key="1">
    <source>
        <dbReference type="SAM" id="MobiDB-lite"/>
    </source>
</evidence>
<feature type="compositionally biased region" description="Basic and acidic residues" evidence="1">
    <location>
        <begin position="24"/>
        <end position="45"/>
    </location>
</feature>
<name>A0A6J4U9T6_9BACT</name>
<protein>
    <submittedName>
        <fullName evidence="2">Uncharacterized protein</fullName>
    </submittedName>
</protein>
<feature type="region of interest" description="Disordered" evidence="1">
    <location>
        <begin position="1"/>
        <end position="137"/>
    </location>
</feature>
<organism evidence="2">
    <name type="scientific">uncultured Thermomicrobiales bacterium</name>
    <dbReference type="NCBI Taxonomy" id="1645740"/>
    <lineage>
        <taxon>Bacteria</taxon>
        <taxon>Pseudomonadati</taxon>
        <taxon>Thermomicrobiota</taxon>
        <taxon>Thermomicrobia</taxon>
        <taxon>Thermomicrobiales</taxon>
        <taxon>environmental samples</taxon>
    </lineage>
</organism>
<reference evidence="2" key="1">
    <citation type="submission" date="2020-02" db="EMBL/GenBank/DDBJ databases">
        <authorList>
            <person name="Meier V. D."/>
        </authorList>
    </citation>
    <scope>NUCLEOTIDE SEQUENCE</scope>
    <source>
        <strain evidence="2">AVDCRST_MAG33</strain>
    </source>
</reference>
<sequence>RRPRDQCRPDSPQYQSAPLAPRPVADRPRRGDVLPPHLERRRDPGPDAIRAGPGPRPAAVRRVDLRGRHGAAAATRPDRTGPDPGAGPGRLAGRRSRVRGRRRSPDGLRRLLQPATGRRRPFRRGGRPCPHRHPFRL</sequence>
<accession>A0A6J4U9T6</accession>
<proteinExistence type="predicted"/>
<feature type="non-terminal residue" evidence="2">
    <location>
        <position position="137"/>
    </location>
</feature>
<dbReference type="EMBL" id="CADCWK010000013">
    <property type="protein sequence ID" value="CAA9542548.1"/>
    <property type="molecule type" value="Genomic_DNA"/>
</dbReference>
<feature type="compositionally biased region" description="Basic residues" evidence="1">
    <location>
        <begin position="117"/>
        <end position="137"/>
    </location>
</feature>
<dbReference type="AlphaFoldDB" id="A0A6J4U9T6"/>
<gene>
    <name evidence="2" type="ORF">AVDCRST_MAG33-154</name>
</gene>
<feature type="compositionally biased region" description="Low complexity" evidence="1">
    <location>
        <begin position="46"/>
        <end position="60"/>
    </location>
</feature>
<feature type="non-terminal residue" evidence="2">
    <location>
        <position position="1"/>
    </location>
</feature>
<feature type="compositionally biased region" description="Basic residues" evidence="1">
    <location>
        <begin position="92"/>
        <end position="102"/>
    </location>
</feature>